<gene>
    <name evidence="1" type="ORF">E5J99_02755</name>
</gene>
<accession>A0A4Z0PR18</accession>
<name>A0A4Z0PR18_9BACT</name>
<comment type="caution">
    <text evidence="1">The sequence shown here is derived from an EMBL/GenBank/DDBJ whole genome shotgun (WGS) entry which is preliminary data.</text>
</comment>
<reference evidence="1 2" key="1">
    <citation type="submission" date="2019-04" db="EMBL/GenBank/DDBJ databases">
        <authorList>
            <person name="Feng G."/>
            <person name="Zhang J."/>
            <person name="Zhu H."/>
        </authorList>
    </citation>
    <scope>NUCLEOTIDE SEQUENCE [LARGE SCALE GENOMIC DNA]</scope>
    <source>
        <strain evidence="1 2">JCM 17223</strain>
    </source>
</reference>
<dbReference type="EMBL" id="SRLD01000003">
    <property type="protein sequence ID" value="TGE19754.1"/>
    <property type="molecule type" value="Genomic_DNA"/>
</dbReference>
<dbReference type="Pfam" id="PF12412">
    <property type="entry name" value="DUF3667"/>
    <property type="match status" value="1"/>
</dbReference>
<dbReference type="InterPro" id="IPR022134">
    <property type="entry name" value="DUF3667"/>
</dbReference>
<dbReference type="AlphaFoldDB" id="A0A4Z0PR18"/>
<dbReference type="Proteomes" id="UP000297739">
    <property type="component" value="Unassembled WGS sequence"/>
</dbReference>
<dbReference type="OrthoDB" id="7446256at2"/>
<proteinExistence type="predicted"/>
<organism evidence="1 2">
    <name type="scientific">Hymenobacter elongatus</name>
    <dbReference type="NCBI Taxonomy" id="877208"/>
    <lineage>
        <taxon>Bacteria</taxon>
        <taxon>Pseudomonadati</taxon>
        <taxon>Bacteroidota</taxon>
        <taxon>Cytophagia</taxon>
        <taxon>Cytophagales</taxon>
        <taxon>Hymenobacteraceae</taxon>
        <taxon>Hymenobacter</taxon>
    </lineage>
</organism>
<evidence type="ECO:0000313" key="2">
    <source>
        <dbReference type="Proteomes" id="UP000297739"/>
    </source>
</evidence>
<protein>
    <submittedName>
        <fullName evidence="1">DUF3667 domain-containing protein</fullName>
    </submittedName>
</protein>
<keyword evidence="2" id="KW-1185">Reference proteome</keyword>
<evidence type="ECO:0000313" key="1">
    <source>
        <dbReference type="EMBL" id="TGE19754.1"/>
    </source>
</evidence>
<sequence length="58" mass="6658">MLEGIFHFDSKVFRTAKLLLRPGELTRRLGHRLLYVPPIGPYVLTSFVFLYCRCASAS</sequence>